<keyword evidence="3" id="KW-1185">Reference proteome</keyword>
<gene>
    <name evidence="2" type="ORF">QR680_009078</name>
</gene>
<dbReference type="Pfam" id="PF15998">
    <property type="entry name" value="DUF4773"/>
    <property type="match status" value="1"/>
</dbReference>
<comment type="caution">
    <text evidence="2">The sequence shown here is derived from an EMBL/GenBank/DDBJ whole genome shotgun (WGS) entry which is preliminary data.</text>
</comment>
<reference evidence="2" key="1">
    <citation type="submission" date="2023-06" db="EMBL/GenBank/DDBJ databases">
        <title>Genomic analysis of the entomopathogenic nematode Steinernema hermaphroditum.</title>
        <authorList>
            <person name="Schwarz E.M."/>
            <person name="Heppert J.K."/>
            <person name="Baniya A."/>
            <person name="Schwartz H.T."/>
            <person name="Tan C.-H."/>
            <person name="Antoshechkin I."/>
            <person name="Sternberg P.W."/>
            <person name="Goodrich-Blair H."/>
            <person name="Dillman A.R."/>
        </authorList>
    </citation>
    <scope>NUCLEOTIDE SEQUENCE</scope>
    <source>
        <strain evidence="2">PS9179</strain>
        <tissue evidence="2">Whole animal</tissue>
    </source>
</reference>
<feature type="domain" description="DUF4773" evidence="1">
    <location>
        <begin position="224"/>
        <end position="337"/>
    </location>
</feature>
<proteinExistence type="predicted"/>
<dbReference type="AlphaFoldDB" id="A0AA39ILA7"/>
<dbReference type="Proteomes" id="UP001175271">
    <property type="component" value="Unassembled WGS sequence"/>
</dbReference>
<dbReference type="PANTHER" id="PTHR36299:SF2">
    <property type="entry name" value="DUF4773 DOMAIN-CONTAINING PROTEIN"/>
    <property type="match status" value="1"/>
</dbReference>
<accession>A0AA39ILA7</accession>
<sequence length="339" mass="37609">MVIDDFLVEGGAIRGAIPLCAVSTFCSLVDLIALSRGKVDPRGGSSLTGTASKVASKRRALRRLHSSGQKANPYLDVHLRAHAPFVVCVDGARCNISYSFVLLHANNHHNLQSLLLQEPSCLRKIRDDTFEEHTVVALTRSLRRSHGKTFVGVQLSDLPPGTQDFYLVDVTDTIHLGERAKILSSSEDFLISVVAHRRHESAIREIPWGSDSVHRGRPSESDGCQCVTKNCGCCEHLVIKKIHLDDNACLNITYLSEDIGVRLAFSVNERIYVSREISLRNPPPFCFDVPHLREFASICIRLYDVHTSRTQVSGCAELDAKLYHVHVARVHLGCFTIPI</sequence>
<evidence type="ECO:0000259" key="1">
    <source>
        <dbReference type="Pfam" id="PF15998"/>
    </source>
</evidence>
<organism evidence="2 3">
    <name type="scientific">Steinernema hermaphroditum</name>
    <dbReference type="NCBI Taxonomy" id="289476"/>
    <lineage>
        <taxon>Eukaryota</taxon>
        <taxon>Metazoa</taxon>
        <taxon>Ecdysozoa</taxon>
        <taxon>Nematoda</taxon>
        <taxon>Chromadorea</taxon>
        <taxon>Rhabditida</taxon>
        <taxon>Tylenchina</taxon>
        <taxon>Panagrolaimomorpha</taxon>
        <taxon>Strongyloidoidea</taxon>
        <taxon>Steinernematidae</taxon>
        <taxon>Steinernema</taxon>
    </lineage>
</organism>
<protein>
    <recommendedName>
        <fullName evidence="1">DUF4773 domain-containing protein</fullName>
    </recommendedName>
</protein>
<name>A0AA39ILA7_9BILA</name>
<evidence type="ECO:0000313" key="3">
    <source>
        <dbReference type="Proteomes" id="UP001175271"/>
    </source>
</evidence>
<dbReference type="PANTHER" id="PTHR36299">
    <property type="entry name" value="AGAP008005-PA"/>
    <property type="match status" value="1"/>
</dbReference>
<evidence type="ECO:0000313" key="2">
    <source>
        <dbReference type="EMBL" id="KAK0425188.1"/>
    </source>
</evidence>
<dbReference type="EMBL" id="JAUCMV010000001">
    <property type="protein sequence ID" value="KAK0425188.1"/>
    <property type="molecule type" value="Genomic_DNA"/>
</dbReference>
<dbReference type="InterPro" id="IPR031941">
    <property type="entry name" value="DUF4773"/>
</dbReference>